<dbReference type="GO" id="GO:0051607">
    <property type="term" value="P:defense response to virus"/>
    <property type="evidence" value="ECO:0007669"/>
    <property type="project" value="UniProtKB-KW"/>
</dbReference>
<dbReference type="EMBL" id="ABZS01000206">
    <property type="protein sequence ID" value="EEP59853.1"/>
    <property type="molecule type" value="Genomic_DNA"/>
</dbReference>
<dbReference type="InterPro" id="IPR013408">
    <property type="entry name" value="Cas10/Csm1"/>
</dbReference>
<name>C4FM45_9AQUI</name>
<evidence type="ECO:0000256" key="2">
    <source>
        <dbReference type="ARBA" id="ARBA00023118"/>
    </source>
</evidence>
<dbReference type="OrthoDB" id="9768769at2"/>
<dbReference type="PROSITE" id="PS50887">
    <property type="entry name" value="GGDEF"/>
    <property type="match status" value="1"/>
</dbReference>
<comment type="caution">
    <text evidence="4">The sequence shown here is derived from an EMBL/GenBank/DDBJ whole genome shotgun (WGS) entry which is preliminary data.</text>
</comment>
<feature type="domain" description="GGDEF" evidence="3">
    <location>
        <begin position="103"/>
        <end position="259"/>
    </location>
</feature>
<accession>C4FM45</accession>
<dbReference type="GO" id="GO:0016787">
    <property type="term" value="F:hydrolase activity"/>
    <property type="evidence" value="ECO:0007669"/>
    <property type="project" value="UniProtKB-KW"/>
</dbReference>
<proteinExistence type="predicted"/>
<dbReference type="InterPro" id="IPR043128">
    <property type="entry name" value="Rev_trsase/Diguanyl_cyclase"/>
</dbReference>
<keyword evidence="4" id="KW-0378">Hydrolase</keyword>
<dbReference type="PANTHER" id="PTHR36528">
    <property type="entry name" value="CRISPR SYSTEM SINGLE-STRAND-SPECIFIC DEOXYRIBONUCLEASE CAS10/CSM1 (SUBTYPE III-A)"/>
    <property type="match status" value="1"/>
</dbReference>
<dbReference type="Pfam" id="PF22335">
    <property type="entry name" value="Cas10-Cmr2_palm2"/>
    <property type="match status" value="1"/>
</dbReference>
<dbReference type="Gene3D" id="3.30.70.270">
    <property type="match status" value="1"/>
</dbReference>
<sequence>MSKEPDLDFGKFGKVYLFNKPEPEIMTKAKEVLNLNSTKLAEEGHTNGFKFIANIVPTLTYEVKDYLLKYADLEEKEREELKNQPINSILPLNYIAEFAKGDKKLAVLRADVDNLGLIFSDGLRRYTISRIATLSRMLDLFFTGYISILINKVSDDYAKRELGNTNLKAKQKLIYTVYAGGDDLFLIGPYNLILDFVVELRKKFYKYTANNTDFGISGGIPIVGSKVSLEYMAKISEEMESISKSAIFATKNKQNYLKDAITIFEKSFKYSSEIKGYSTYNQRIFGDEELSKLYKKPQDDNYVNFETILSISNKIAEYMEEKKMSRALAYRLLSLHRVYVSEDGKIDPIIYPKIFYQIGRNVKNESVRNLLVEWLLRKGYSYGEDSLSKENVIRNLDVILSIALMKTRGGKKDD</sequence>
<keyword evidence="1" id="KW-0547">Nucleotide-binding</keyword>
<evidence type="ECO:0000259" key="3">
    <source>
        <dbReference type="PROSITE" id="PS50887"/>
    </source>
</evidence>
<organism evidence="4 5">
    <name type="scientific">Sulfurihydrogenibium yellowstonense SS-5</name>
    <dbReference type="NCBI Taxonomy" id="432331"/>
    <lineage>
        <taxon>Bacteria</taxon>
        <taxon>Pseudomonadati</taxon>
        <taxon>Aquificota</taxon>
        <taxon>Aquificia</taxon>
        <taxon>Aquificales</taxon>
        <taxon>Hydrogenothermaceae</taxon>
        <taxon>Sulfurihydrogenibium</taxon>
    </lineage>
</organism>
<dbReference type="Proteomes" id="UP000005540">
    <property type="component" value="Unassembled WGS sequence"/>
</dbReference>
<evidence type="ECO:0000313" key="5">
    <source>
        <dbReference type="Proteomes" id="UP000005540"/>
    </source>
</evidence>
<evidence type="ECO:0000313" key="4">
    <source>
        <dbReference type="EMBL" id="EEP59853.1"/>
    </source>
</evidence>
<keyword evidence="2" id="KW-0051">Antiviral defense</keyword>
<dbReference type="GO" id="GO:0000166">
    <property type="term" value="F:nucleotide binding"/>
    <property type="evidence" value="ECO:0007669"/>
    <property type="project" value="UniProtKB-KW"/>
</dbReference>
<gene>
    <name evidence="4" type="ORF">SULYE_1649</name>
</gene>
<dbReference type="InterPro" id="IPR054767">
    <property type="entry name" value="Cas10-Cmr2_palm2"/>
</dbReference>
<protein>
    <submittedName>
        <fullName evidence="4">Metal dependent phosphohydrolase</fullName>
    </submittedName>
</protein>
<dbReference type="AlphaFoldDB" id="C4FM45"/>
<dbReference type="InterPro" id="IPR000160">
    <property type="entry name" value="GGDEF_dom"/>
</dbReference>
<keyword evidence="5" id="KW-1185">Reference proteome</keyword>
<evidence type="ECO:0000256" key="1">
    <source>
        <dbReference type="ARBA" id="ARBA00022741"/>
    </source>
</evidence>
<dbReference type="NCBIfam" id="TIGR02578">
    <property type="entry name" value="cas_TM1811_Csm1"/>
    <property type="match status" value="1"/>
</dbReference>
<dbReference type="PANTHER" id="PTHR36528:SF1">
    <property type="entry name" value="CRISPR SYSTEM SINGLE-STRAND-SPECIFIC DEOXYRIBONUCLEASE CAS10_CSM1 (SUBTYPE III-A)"/>
    <property type="match status" value="1"/>
</dbReference>
<reference evidence="4 5" key="1">
    <citation type="submission" date="2009-04" db="EMBL/GenBank/DDBJ databases">
        <authorList>
            <person name="Reysenbach A.-L."/>
            <person name="Heidelberg J.F."/>
            <person name="Nelson W.C."/>
        </authorList>
    </citation>
    <scope>NUCLEOTIDE SEQUENCE [LARGE SCALE GENOMIC DNA]</scope>
    <source>
        <strain evidence="4 5">SS-5</strain>
    </source>
</reference>
<dbReference type="InterPro" id="IPR052117">
    <property type="entry name" value="Cas10/Csm1_subtype-III-A"/>
</dbReference>